<keyword evidence="4" id="KW-0131">Cell cycle</keyword>
<feature type="domain" description="Cyclin-like" evidence="7">
    <location>
        <begin position="85"/>
        <end position="171"/>
    </location>
</feature>
<dbReference type="GO" id="GO:0044843">
    <property type="term" value="P:cell cycle G1/S phase transition"/>
    <property type="evidence" value="ECO:0007669"/>
    <property type="project" value="UniProtKB-ARBA"/>
</dbReference>
<dbReference type="Gene3D" id="1.10.472.10">
    <property type="entry name" value="Cyclin-like"/>
    <property type="match status" value="2"/>
</dbReference>
<dbReference type="GO" id="GO:0051726">
    <property type="term" value="P:regulation of cell cycle"/>
    <property type="evidence" value="ECO:0007669"/>
    <property type="project" value="UniProtKB-ARBA"/>
</dbReference>
<dbReference type="InterPro" id="IPR036915">
    <property type="entry name" value="Cyclin-like_sf"/>
</dbReference>
<dbReference type="FunFam" id="1.10.472.10:FF:000010">
    <property type="entry name" value="G1/S-specific cyclin Cln1"/>
    <property type="match status" value="1"/>
</dbReference>
<sequence>MSLQPQQKPRSRSLQPLGPPEIKTSRPYPVRLDQIETENNYRLISEYQKEIARHYRNLEVNSAVEPKCIDQQPELEWYMRPYLIDFLLEIHACYKLKPHTLFLTCNIIDRYCATRQAYKHHYHLVGCTALWIAAKYEDKKSRVPTVRELVAMCRNNFDENMFKDMEICILKTLNWSLGHTSLEDALQLAVTCARDDSDPRFKKDSQMECATIVVGRYLCELSLFERAYLCFPTSMVATAAHLIACSMLDIPIGAKSLERITLAYEVNSRRKMMRENRGENSENTEPKVYAPLVIDFEGLETVTQLRQLALLFVKSLRKPSELLFTKYRSLGVIGIVNDFMMREETVLSKLNPVLESVSREADEPFLSNLLYNPQVVSIANIVLGIDLNWDQMIKDEVSQELQPVFASPFAVPNRPPIAQYMPTTPYRYTRTNSGSSPMPMTPPSVTSQSSTFSSFSSQTSYSSCPPSENLNDSMVDIISKDPKKTHNSRDSTNTIDMRGEGTPTLQDKYASHYPTSSPIDMYDENESYSDAHSYPMTSPLSSQLEF</sequence>
<keyword evidence="2" id="KW-0132">Cell division</keyword>
<reference evidence="8" key="2">
    <citation type="submission" date="2014-02" db="EMBL/GenBank/DDBJ databases">
        <title>Complete DNA sequence of /Kuraishia capsulata/ illustrates novel genomic features among budding yeasts (/Saccharomycotina/).</title>
        <authorList>
            <person name="Morales L."/>
            <person name="Noel B."/>
            <person name="Porcel B."/>
            <person name="Marcet-Houben M."/>
            <person name="Hullo M-F."/>
            <person name="Sacerdot C."/>
            <person name="Tekaia F."/>
            <person name="Leh-Louis V."/>
            <person name="Despons L."/>
            <person name="Khanna V."/>
            <person name="Aury J-M."/>
            <person name="Barbe V."/>
            <person name="Couloux A."/>
            <person name="Labadie K."/>
            <person name="Pelletier E."/>
            <person name="Souciet J-L."/>
            <person name="Boekhout T."/>
            <person name="Gabaldon T."/>
            <person name="Wincker P."/>
            <person name="Dujon B."/>
        </authorList>
    </citation>
    <scope>NUCLEOTIDE SEQUENCE</scope>
    <source>
        <strain evidence="8">CBS 1993</strain>
    </source>
</reference>
<evidence type="ECO:0000313" key="9">
    <source>
        <dbReference type="Proteomes" id="UP000019384"/>
    </source>
</evidence>
<feature type="compositionally biased region" description="Polar residues" evidence="6">
    <location>
        <begin position="1"/>
        <end position="14"/>
    </location>
</feature>
<dbReference type="PANTHER" id="PTHR10177">
    <property type="entry name" value="CYCLINS"/>
    <property type="match status" value="1"/>
</dbReference>
<name>W6MW59_9ASCO</name>
<dbReference type="GO" id="GO:0016538">
    <property type="term" value="F:cyclin-dependent protein serine/threonine kinase regulator activity"/>
    <property type="evidence" value="ECO:0007669"/>
    <property type="project" value="UniProtKB-ARBA"/>
</dbReference>
<feature type="compositionally biased region" description="Basic and acidic residues" evidence="6">
    <location>
        <begin position="478"/>
        <end position="489"/>
    </location>
</feature>
<dbReference type="AlphaFoldDB" id="W6MW59"/>
<dbReference type="GeneID" id="34520309"/>
<keyword evidence="9" id="KW-1185">Reference proteome</keyword>
<dbReference type="InterPro" id="IPR039361">
    <property type="entry name" value="Cyclin"/>
</dbReference>
<dbReference type="HOGENOM" id="CLU_029626_0_0_1"/>
<dbReference type="RefSeq" id="XP_022458921.1">
    <property type="nucleotide sequence ID" value="XM_022603191.1"/>
</dbReference>
<dbReference type="SMART" id="SM00385">
    <property type="entry name" value="CYCLIN"/>
    <property type="match status" value="2"/>
</dbReference>
<evidence type="ECO:0000256" key="3">
    <source>
        <dbReference type="ARBA" id="ARBA00023127"/>
    </source>
</evidence>
<dbReference type="Proteomes" id="UP000019384">
    <property type="component" value="Unassembled WGS sequence"/>
</dbReference>
<evidence type="ECO:0000256" key="4">
    <source>
        <dbReference type="ARBA" id="ARBA00023306"/>
    </source>
</evidence>
<dbReference type="OrthoDB" id="5590282at2759"/>
<gene>
    <name evidence="8" type="ORF">KUCA_T00002902001</name>
</gene>
<dbReference type="CDD" id="cd20537">
    <property type="entry name" value="CYCLIN_CCNO-like_rpt2"/>
    <property type="match status" value="1"/>
</dbReference>
<feature type="region of interest" description="Disordered" evidence="6">
    <location>
        <begin position="420"/>
        <end position="546"/>
    </location>
</feature>
<dbReference type="Pfam" id="PF00134">
    <property type="entry name" value="Cyclin_N"/>
    <property type="match status" value="1"/>
</dbReference>
<dbReference type="Pfam" id="PF02984">
    <property type="entry name" value="Cyclin_C"/>
    <property type="match status" value="1"/>
</dbReference>
<dbReference type="GO" id="GO:0051301">
    <property type="term" value="P:cell division"/>
    <property type="evidence" value="ECO:0007669"/>
    <property type="project" value="UniProtKB-KW"/>
</dbReference>
<dbReference type="STRING" id="1382522.W6MW59"/>
<evidence type="ECO:0000259" key="7">
    <source>
        <dbReference type="SMART" id="SM00385"/>
    </source>
</evidence>
<dbReference type="EMBL" id="HG793127">
    <property type="protein sequence ID" value="CDK26925.1"/>
    <property type="molecule type" value="Genomic_DNA"/>
</dbReference>
<dbReference type="CDD" id="cd20559">
    <property type="entry name" value="CYCLIN_ScCLN_like"/>
    <property type="match status" value="1"/>
</dbReference>
<keyword evidence="3 5" id="KW-0195">Cyclin</keyword>
<dbReference type="InterPro" id="IPR004367">
    <property type="entry name" value="Cyclin_C-dom"/>
</dbReference>
<comment type="similarity">
    <text evidence="1 5">Belongs to the cyclin family.</text>
</comment>
<feature type="region of interest" description="Disordered" evidence="6">
    <location>
        <begin position="1"/>
        <end position="26"/>
    </location>
</feature>
<organism evidence="8 9">
    <name type="scientific">Kuraishia capsulata CBS 1993</name>
    <dbReference type="NCBI Taxonomy" id="1382522"/>
    <lineage>
        <taxon>Eukaryota</taxon>
        <taxon>Fungi</taxon>
        <taxon>Dikarya</taxon>
        <taxon>Ascomycota</taxon>
        <taxon>Saccharomycotina</taxon>
        <taxon>Pichiomycetes</taxon>
        <taxon>Pichiales</taxon>
        <taxon>Pichiaceae</taxon>
        <taxon>Kuraishia</taxon>
    </lineage>
</organism>
<evidence type="ECO:0000256" key="2">
    <source>
        <dbReference type="ARBA" id="ARBA00022618"/>
    </source>
</evidence>
<feature type="compositionally biased region" description="Polar residues" evidence="6">
    <location>
        <begin position="535"/>
        <end position="546"/>
    </location>
</feature>
<evidence type="ECO:0000256" key="1">
    <source>
        <dbReference type="ARBA" id="ARBA00008742"/>
    </source>
</evidence>
<evidence type="ECO:0000256" key="6">
    <source>
        <dbReference type="SAM" id="MobiDB-lite"/>
    </source>
</evidence>
<evidence type="ECO:0000313" key="8">
    <source>
        <dbReference type="EMBL" id="CDK26925.1"/>
    </source>
</evidence>
<feature type="compositionally biased region" description="Low complexity" evidence="6">
    <location>
        <begin position="422"/>
        <end position="467"/>
    </location>
</feature>
<dbReference type="SUPFAM" id="SSF47954">
    <property type="entry name" value="Cyclin-like"/>
    <property type="match status" value="2"/>
</dbReference>
<reference evidence="8" key="1">
    <citation type="submission" date="2013-12" db="EMBL/GenBank/DDBJ databases">
        <authorList>
            <person name="Genoscope - CEA"/>
        </authorList>
    </citation>
    <scope>NUCLEOTIDE SEQUENCE</scope>
    <source>
        <strain evidence="8">CBS 1993</strain>
    </source>
</reference>
<accession>W6MW59</accession>
<feature type="domain" description="Cyclin-like" evidence="7">
    <location>
        <begin position="196"/>
        <end position="314"/>
    </location>
</feature>
<dbReference type="InterPro" id="IPR013763">
    <property type="entry name" value="Cyclin-like_dom"/>
</dbReference>
<dbReference type="InterPro" id="IPR006671">
    <property type="entry name" value="Cyclin_N"/>
</dbReference>
<protein>
    <recommendedName>
        <fullName evidence="7">Cyclin-like domain-containing protein</fullName>
    </recommendedName>
</protein>
<proteinExistence type="inferred from homology"/>
<evidence type="ECO:0000256" key="5">
    <source>
        <dbReference type="RuleBase" id="RU000383"/>
    </source>
</evidence>